<sequence>MFVKLFSLYNSTAQGRTPLEDFTTEGFAGIIKQNIEILNSFISWLKLPETNYRIYTQVKYPLENDLNCIVDLVLESEITICFIENKVDSKEGWRQIERYAKVLDLIDKPNKYLKYCTKRVDIKSYQYHNFQQFRWYEIANWLSSQFSHVGIVKDYLQFLEKHQMAKDTSITTDTVVSMKKLLQTYEAMVFHVSNAESEFRKIFPNANPKKSRQSEFKMIENSDRVDRFANKILKIKDQDCELLFCIHFETVKLQTQIWININHPQANQLLVRAKSSGFQFWEDEYGIGIFMDCKLYQFIESEDSDQKIKEWFANSFLKFREFINSNPDLNWDKKVLL</sequence>
<organism evidence="1 2">
    <name type="scientific">Christiangramia aestuarii</name>
    <dbReference type="NCBI Taxonomy" id="1028746"/>
    <lineage>
        <taxon>Bacteria</taxon>
        <taxon>Pseudomonadati</taxon>
        <taxon>Bacteroidota</taxon>
        <taxon>Flavobacteriia</taxon>
        <taxon>Flavobacteriales</taxon>
        <taxon>Flavobacteriaceae</taxon>
        <taxon>Christiangramia</taxon>
    </lineage>
</organism>
<dbReference type="RefSeq" id="WP_156274921.1">
    <property type="nucleotide sequence ID" value="NZ_BAABGI010000001.1"/>
</dbReference>
<reference evidence="1 2" key="1">
    <citation type="submission" date="2019-07" db="EMBL/GenBank/DDBJ databases">
        <title>Gramella aestuarii sp. nov., isolated from a tidal flat, and emended description of Gramella echinicola.</title>
        <authorList>
            <person name="Liu L."/>
        </authorList>
    </citation>
    <scope>NUCLEOTIDE SEQUENCE [LARGE SCALE GENOMIC DNA]</scope>
    <source>
        <strain evidence="1 2">BS12</strain>
    </source>
</reference>
<evidence type="ECO:0000313" key="2">
    <source>
        <dbReference type="Proteomes" id="UP000460416"/>
    </source>
</evidence>
<dbReference type="AlphaFoldDB" id="A0A7K1LMM6"/>
<accession>A0A7K1LMM6</accession>
<evidence type="ECO:0008006" key="3">
    <source>
        <dbReference type="Google" id="ProtNLM"/>
    </source>
</evidence>
<name>A0A7K1LMM6_9FLAO</name>
<gene>
    <name evidence="1" type="ORF">FLP08_05685</name>
</gene>
<evidence type="ECO:0000313" key="1">
    <source>
        <dbReference type="EMBL" id="MUP42056.1"/>
    </source>
</evidence>
<proteinExistence type="predicted"/>
<keyword evidence="2" id="KW-1185">Reference proteome</keyword>
<dbReference type="OrthoDB" id="1444424at2"/>
<dbReference type="Proteomes" id="UP000460416">
    <property type="component" value="Unassembled WGS sequence"/>
</dbReference>
<comment type="caution">
    <text evidence="1">The sequence shown here is derived from an EMBL/GenBank/DDBJ whole genome shotgun (WGS) entry which is preliminary data.</text>
</comment>
<protein>
    <recommendedName>
        <fullName evidence="3">PD-(D/E)XK nuclease family protein</fullName>
    </recommendedName>
</protein>
<dbReference type="EMBL" id="VJVW01000002">
    <property type="protein sequence ID" value="MUP42056.1"/>
    <property type="molecule type" value="Genomic_DNA"/>
</dbReference>